<dbReference type="SUPFAM" id="SSF103481">
    <property type="entry name" value="Multidrug resistance efflux transporter EmrE"/>
    <property type="match status" value="1"/>
</dbReference>
<keyword evidence="5 6" id="KW-0472">Membrane</keyword>
<evidence type="ECO:0000256" key="2">
    <source>
        <dbReference type="ARBA" id="ARBA00022475"/>
    </source>
</evidence>
<dbReference type="InterPro" id="IPR003844">
    <property type="entry name" value="UPF0060"/>
</dbReference>
<protein>
    <submittedName>
        <fullName evidence="7">Uncharacterized protein</fullName>
    </submittedName>
</protein>
<dbReference type="Proteomes" id="UP000825935">
    <property type="component" value="Chromosome 35"/>
</dbReference>
<comment type="subcellular location">
    <subcellularLocation>
        <location evidence="1">Membrane</location>
        <topology evidence="1">Multi-pass membrane protein</topology>
    </subcellularLocation>
</comment>
<dbReference type="Gene3D" id="1.10.3730.20">
    <property type="match status" value="1"/>
</dbReference>
<dbReference type="AlphaFoldDB" id="A0A8T2QDR1"/>
<dbReference type="Pfam" id="PF02694">
    <property type="entry name" value="UPF0060"/>
    <property type="match status" value="1"/>
</dbReference>
<evidence type="ECO:0000256" key="1">
    <source>
        <dbReference type="ARBA" id="ARBA00004141"/>
    </source>
</evidence>
<dbReference type="PANTHER" id="PTHR36116">
    <property type="entry name" value="UPF0060 MEMBRANE PROTEIN YNFA"/>
    <property type="match status" value="1"/>
</dbReference>
<organism evidence="7 8">
    <name type="scientific">Ceratopteris richardii</name>
    <name type="common">Triangle waterfern</name>
    <dbReference type="NCBI Taxonomy" id="49495"/>
    <lineage>
        <taxon>Eukaryota</taxon>
        <taxon>Viridiplantae</taxon>
        <taxon>Streptophyta</taxon>
        <taxon>Embryophyta</taxon>
        <taxon>Tracheophyta</taxon>
        <taxon>Polypodiopsida</taxon>
        <taxon>Polypodiidae</taxon>
        <taxon>Polypodiales</taxon>
        <taxon>Pteridineae</taxon>
        <taxon>Pteridaceae</taxon>
        <taxon>Parkerioideae</taxon>
        <taxon>Ceratopteris</taxon>
    </lineage>
</organism>
<dbReference type="EMBL" id="CM035440">
    <property type="protein sequence ID" value="KAH7282192.1"/>
    <property type="molecule type" value="Genomic_DNA"/>
</dbReference>
<keyword evidence="4 6" id="KW-1133">Transmembrane helix</keyword>
<evidence type="ECO:0000256" key="6">
    <source>
        <dbReference type="SAM" id="Phobius"/>
    </source>
</evidence>
<keyword evidence="2" id="KW-1003">Cell membrane</keyword>
<gene>
    <name evidence="7" type="ORF">KP509_35G017900</name>
</gene>
<feature type="transmembrane region" description="Helical" evidence="6">
    <location>
        <begin position="6"/>
        <end position="30"/>
    </location>
</feature>
<feature type="transmembrane region" description="Helical" evidence="6">
    <location>
        <begin position="39"/>
        <end position="59"/>
    </location>
</feature>
<proteinExistence type="predicted"/>
<keyword evidence="3 6" id="KW-0812">Transmembrane</keyword>
<keyword evidence="8" id="KW-1185">Reference proteome</keyword>
<evidence type="ECO:0000313" key="8">
    <source>
        <dbReference type="Proteomes" id="UP000825935"/>
    </source>
</evidence>
<feature type="transmembrane region" description="Helical" evidence="6">
    <location>
        <begin position="92"/>
        <end position="111"/>
    </location>
</feature>
<comment type="caution">
    <text evidence="7">The sequence shown here is derived from an EMBL/GenBank/DDBJ whole genome shotgun (WGS) entry which is preliminary data.</text>
</comment>
<evidence type="ECO:0000256" key="5">
    <source>
        <dbReference type="ARBA" id="ARBA00023136"/>
    </source>
</evidence>
<dbReference type="GO" id="GO:0005886">
    <property type="term" value="C:plasma membrane"/>
    <property type="evidence" value="ECO:0007669"/>
    <property type="project" value="TreeGrafter"/>
</dbReference>
<reference evidence="7" key="1">
    <citation type="submission" date="2021-08" db="EMBL/GenBank/DDBJ databases">
        <title>WGS assembly of Ceratopteris richardii.</title>
        <authorList>
            <person name="Marchant D.B."/>
            <person name="Chen G."/>
            <person name="Jenkins J."/>
            <person name="Shu S."/>
            <person name="Leebens-Mack J."/>
            <person name="Grimwood J."/>
            <person name="Schmutz J."/>
            <person name="Soltis P."/>
            <person name="Soltis D."/>
            <person name="Chen Z.-H."/>
        </authorList>
    </citation>
    <scope>NUCLEOTIDE SEQUENCE</scope>
    <source>
        <strain evidence="7">Whitten #5841</strain>
        <tissue evidence="7">Leaf</tissue>
    </source>
</reference>
<dbReference type="PANTHER" id="PTHR36116:SF1">
    <property type="entry name" value="UPF0060 MEMBRANE PROTEIN YNFA"/>
    <property type="match status" value="1"/>
</dbReference>
<evidence type="ECO:0000256" key="3">
    <source>
        <dbReference type="ARBA" id="ARBA00022692"/>
    </source>
</evidence>
<name>A0A8T2QDR1_CERRI</name>
<feature type="transmembrane region" description="Helical" evidence="6">
    <location>
        <begin position="65"/>
        <end position="85"/>
    </location>
</feature>
<evidence type="ECO:0000256" key="4">
    <source>
        <dbReference type="ARBA" id="ARBA00022989"/>
    </source>
</evidence>
<accession>A0A8T2QDR1</accession>
<dbReference type="OrthoDB" id="65622at2759"/>
<dbReference type="InterPro" id="IPR037185">
    <property type="entry name" value="EmrE-like"/>
</dbReference>
<sequence length="120" mass="13297">MPNFVVQSITSLCIIMTAVALEVAGGWLIWKWRVEHKKLWLMPLGCVLMISSGIVATFQKQAFNRTYATYGGLFIGTSFLWGWALDKQRPDLWDGLGCSITVVGVLLIMFGPRKTSSSAP</sequence>
<evidence type="ECO:0000313" key="7">
    <source>
        <dbReference type="EMBL" id="KAH7282192.1"/>
    </source>
</evidence>